<dbReference type="Gene3D" id="3.60.15.10">
    <property type="entry name" value="Ribonuclease Z/Hydroxyacylglutathione hydrolase-like"/>
    <property type="match status" value="1"/>
</dbReference>
<keyword evidence="3" id="KW-0862">Zinc</keyword>
<sequence>MTCLFSRYIDHKCQLLFGSLRFTCLHTPGHTKGCVTYLLHGSAHNSPDSIFTGDFIFASGVGRVFDSTIEEMLKSIDLILKLKDDTLIWQGHECTLDNIKFEYSLDRSNSALVNRYIDFLHLKQDKVPLVPTTLKEEKIFNPFFRTGEPSLLKALDLLENGSDDATVLENSTDLIKLRVIAFRILMCRRIGGHTPSKLTEY</sequence>
<dbReference type="OMA" id="NAKEMHE"/>
<keyword evidence="1" id="KW-0479">Metal-binding</keyword>
<dbReference type="WBParaSite" id="nRc.2.0.1.t33662-RA">
    <property type="protein sequence ID" value="nRc.2.0.1.t33662-RA"/>
    <property type="gene ID" value="nRc.2.0.1.g33662"/>
</dbReference>
<dbReference type="PANTHER" id="PTHR11935">
    <property type="entry name" value="BETA LACTAMASE DOMAIN"/>
    <property type="match status" value="1"/>
</dbReference>
<dbReference type="GO" id="GO:0046872">
    <property type="term" value="F:metal ion binding"/>
    <property type="evidence" value="ECO:0007669"/>
    <property type="project" value="UniProtKB-KW"/>
</dbReference>
<evidence type="ECO:0000256" key="2">
    <source>
        <dbReference type="ARBA" id="ARBA00022801"/>
    </source>
</evidence>
<evidence type="ECO:0000313" key="6">
    <source>
        <dbReference type="WBParaSite" id="nRc.2.0.1.t33662-RA"/>
    </source>
</evidence>
<dbReference type="AlphaFoldDB" id="A0A915K6Z6"/>
<name>A0A915K6Z6_ROMCU</name>
<dbReference type="Proteomes" id="UP000887565">
    <property type="component" value="Unplaced"/>
</dbReference>
<dbReference type="PANTHER" id="PTHR11935:SF116">
    <property type="entry name" value="HYDROLASE PNKD-RELATED"/>
    <property type="match status" value="1"/>
</dbReference>
<evidence type="ECO:0000313" key="5">
    <source>
        <dbReference type="Proteomes" id="UP000887565"/>
    </source>
</evidence>
<keyword evidence="2" id="KW-0378">Hydrolase</keyword>
<reference evidence="6" key="1">
    <citation type="submission" date="2022-11" db="UniProtKB">
        <authorList>
            <consortium name="WormBaseParasite"/>
        </authorList>
    </citation>
    <scope>IDENTIFICATION</scope>
</reference>
<dbReference type="GO" id="GO:0016787">
    <property type="term" value="F:hydrolase activity"/>
    <property type="evidence" value="ECO:0007669"/>
    <property type="project" value="UniProtKB-KW"/>
</dbReference>
<evidence type="ECO:0000259" key="4">
    <source>
        <dbReference type="Pfam" id="PF16123"/>
    </source>
</evidence>
<dbReference type="Pfam" id="PF16123">
    <property type="entry name" value="HAGH_C"/>
    <property type="match status" value="1"/>
</dbReference>
<evidence type="ECO:0000256" key="3">
    <source>
        <dbReference type="ARBA" id="ARBA00022833"/>
    </source>
</evidence>
<organism evidence="5 6">
    <name type="scientific">Romanomermis culicivorax</name>
    <name type="common">Nematode worm</name>
    <dbReference type="NCBI Taxonomy" id="13658"/>
    <lineage>
        <taxon>Eukaryota</taxon>
        <taxon>Metazoa</taxon>
        <taxon>Ecdysozoa</taxon>
        <taxon>Nematoda</taxon>
        <taxon>Enoplea</taxon>
        <taxon>Dorylaimia</taxon>
        <taxon>Mermithida</taxon>
        <taxon>Mermithoidea</taxon>
        <taxon>Mermithidae</taxon>
        <taxon>Romanomermis</taxon>
    </lineage>
</organism>
<protein>
    <submittedName>
        <fullName evidence="6">Hydroxyacylglutathione hydrolase C-terminal domain-containing protein</fullName>
    </submittedName>
</protein>
<proteinExistence type="predicted"/>
<keyword evidence="5" id="KW-1185">Reference proteome</keyword>
<feature type="domain" description="Hydroxyacylglutathione hydrolase C-terminal" evidence="4">
    <location>
        <begin position="93"/>
        <end position="168"/>
    </location>
</feature>
<accession>A0A915K6Z6</accession>
<dbReference type="InterPro" id="IPR036866">
    <property type="entry name" value="RibonucZ/Hydroxyglut_hydro"/>
</dbReference>
<evidence type="ECO:0000256" key="1">
    <source>
        <dbReference type="ARBA" id="ARBA00022723"/>
    </source>
</evidence>
<dbReference type="SUPFAM" id="SSF56281">
    <property type="entry name" value="Metallo-hydrolase/oxidoreductase"/>
    <property type="match status" value="1"/>
</dbReference>
<dbReference type="InterPro" id="IPR032282">
    <property type="entry name" value="HAGH_C"/>
</dbReference>